<reference evidence="1" key="1">
    <citation type="submission" date="2023-06" db="EMBL/GenBank/DDBJ databases">
        <authorList>
            <person name="Kurt Z."/>
        </authorList>
    </citation>
    <scope>NUCLEOTIDE SEQUENCE</scope>
</reference>
<proteinExistence type="predicted"/>
<dbReference type="Proteomes" id="UP001642409">
    <property type="component" value="Unassembled WGS sequence"/>
</dbReference>
<name>A0AA86QBV1_9EUKA</name>
<gene>
    <name evidence="1" type="ORF">HINF_LOCUS42763</name>
    <name evidence="2" type="ORF">HINF_LOCUS62688</name>
</gene>
<organism evidence="1">
    <name type="scientific">Hexamita inflata</name>
    <dbReference type="NCBI Taxonomy" id="28002"/>
    <lineage>
        <taxon>Eukaryota</taxon>
        <taxon>Metamonada</taxon>
        <taxon>Diplomonadida</taxon>
        <taxon>Hexamitidae</taxon>
        <taxon>Hexamitinae</taxon>
        <taxon>Hexamita</taxon>
    </lineage>
</organism>
<evidence type="ECO:0000313" key="1">
    <source>
        <dbReference type="EMBL" id="CAI9955118.1"/>
    </source>
</evidence>
<accession>A0AA86QBV1</accession>
<dbReference type="AlphaFoldDB" id="A0AA86QBV1"/>
<reference evidence="2 3" key="2">
    <citation type="submission" date="2024-07" db="EMBL/GenBank/DDBJ databases">
        <authorList>
            <person name="Akdeniz Z."/>
        </authorList>
    </citation>
    <scope>NUCLEOTIDE SEQUENCE [LARGE SCALE GENOMIC DNA]</scope>
</reference>
<dbReference type="EMBL" id="CAXDID020000386">
    <property type="protein sequence ID" value="CAL6085452.1"/>
    <property type="molecule type" value="Genomic_DNA"/>
</dbReference>
<comment type="caution">
    <text evidence="1">The sequence shown here is derived from an EMBL/GenBank/DDBJ whole genome shotgun (WGS) entry which is preliminary data.</text>
</comment>
<evidence type="ECO:0000313" key="3">
    <source>
        <dbReference type="Proteomes" id="UP001642409"/>
    </source>
</evidence>
<dbReference type="EMBL" id="CATOUU010000856">
    <property type="protein sequence ID" value="CAI9955118.1"/>
    <property type="molecule type" value="Genomic_DNA"/>
</dbReference>
<evidence type="ECO:0000313" key="2">
    <source>
        <dbReference type="EMBL" id="CAL6085452.1"/>
    </source>
</evidence>
<keyword evidence="3" id="KW-1185">Reference proteome</keyword>
<protein>
    <submittedName>
        <fullName evidence="1">Uncharacterized protein</fullName>
    </submittedName>
</protein>
<sequence length="351" mass="39577">MLENSQTFESWGKSAFSSFAMSYSTDPQLNQFCSSLVIKDSPATLISVGKTSPVFTYTGAPVILLSLDACKCACNFMSSINMMQVLPEQEYPIQALLTKYSPTAYNDILLALSILWDFSEQEAPEVLQQRNEAIIQILKDAQMNSQSVNLEALAFQIRCQAQNRGEFFYESLAKELDQFGALVTPFLNRFGQIQGQVQVLDAGSPVVIGAGEYFVIEHLQQKGAFFKLIKDAFESKIQFDLELTNTCLQQIESNPTWFKSERVEMKLNETNAAQITNQDCKYNLKWEKCQNQTINVNNKNGYYFQFGGSCEINGKKVIVPVYYKMNQTDKIEAVLLKGMQDDQIGAVIIEE</sequence>